<comment type="function">
    <text evidence="2">Endopeptidase that degrades small peptides of less than 7 kDa, such as glucagon and insulin.</text>
</comment>
<dbReference type="EMBL" id="MABE01000103">
    <property type="protein sequence ID" value="OUS41271.1"/>
    <property type="molecule type" value="Genomic_DNA"/>
</dbReference>
<dbReference type="InterPro" id="IPR007863">
    <property type="entry name" value="Peptidase_M16_C"/>
</dbReference>
<evidence type="ECO:0000256" key="7">
    <source>
        <dbReference type="ARBA" id="ARBA00022723"/>
    </source>
</evidence>
<accession>A0A1Y5HVE0</accession>
<keyword evidence="6" id="KW-0645">Protease</keyword>
<feature type="domain" description="Peptidase M16 C-terminal" evidence="15">
    <location>
        <begin position="214"/>
        <end position="333"/>
    </location>
</feature>
<dbReference type="InterPro" id="IPR001431">
    <property type="entry name" value="Pept_M16_Zn_BS"/>
</dbReference>
<dbReference type="GO" id="GO:0046872">
    <property type="term" value="F:metal ion binding"/>
    <property type="evidence" value="ECO:0007669"/>
    <property type="project" value="UniProtKB-KW"/>
</dbReference>
<evidence type="ECO:0000313" key="16">
    <source>
        <dbReference type="EMBL" id="OUS41271.1"/>
    </source>
</evidence>
<evidence type="ECO:0000256" key="4">
    <source>
        <dbReference type="ARBA" id="ARBA00012449"/>
    </source>
</evidence>
<comment type="cofactor">
    <cofactor evidence="1">
        <name>Zn(2+)</name>
        <dbReference type="ChEBI" id="CHEBI:29105"/>
    </cofactor>
</comment>
<evidence type="ECO:0000256" key="10">
    <source>
        <dbReference type="ARBA" id="ARBA00023049"/>
    </source>
</evidence>
<dbReference type="Pfam" id="PF00675">
    <property type="entry name" value="Peptidase_M16"/>
    <property type="match status" value="1"/>
</dbReference>
<evidence type="ECO:0000256" key="9">
    <source>
        <dbReference type="ARBA" id="ARBA00022833"/>
    </source>
</evidence>
<dbReference type="InterPro" id="IPR011765">
    <property type="entry name" value="Pept_M16_N"/>
</dbReference>
<dbReference type="PANTHER" id="PTHR43690:SF18">
    <property type="entry name" value="INSULIN-DEGRADING ENZYME-RELATED"/>
    <property type="match status" value="1"/>
</dbReference>
<dbReference type="InterPro" id="IPR011249">
    <property type="entry name" value="Metalloenz_LuxS/M16"/>
</dbReference>
<evidence type="ECO:0000313" key="17">
    <source>
        <dbReference type="Proteomes" id="UP000227088"/>
    </source>
</evidence>
<feature type="domain" description="Peptidase M16 N-terminal" evidence="14">
    <location>
        <begin position="55"/>
        <end position="174"/>
    </location>
</feature>
<dbReference type="GO" id="GO:0004222">
    <property type="term" value="F:metalloendopeptidase activity"/>
    <property type="evidence" value="ECO:0007669"/>
    <property type="project" value="UniProtKB-EC"/>
</dbReference>
<dbReference type="AlphaFoldDB" id="A0A1Y5HVE0"/>
<evidence type="ECO:0000256" key="11">
    <source>
        <dbReference type="ARBA" id="ARBA00029597"/>
    </source>
</evidence>
<dbReference type="SUPFAM" id="SSF63411">
    <property type="entry name" value="LuxS/MPP-like metallohydrolase"/>
    <property type="match status" value="2"/>
</dbReference>
<feature type="non-terminal residue" evidence="16">
    <location>
        <position position="333"/>
    </location>
</feature>
<keyword evidence="9" id="KW-0862">Zinc</keyword>
<dbReference type="PANTHER" id="PTHR43690">
    <property type="entry name" value="NARDILYSIN"/>
    <property type="match status" value="1"/>
</dbReference>
<reference evidence="17" key="1">
    <citation type="journal article" date="2017" name="Proc. Natl. Acad. Sci. U.S.A.">
        <title>Simulation of Deepwater Horizon oil plume reveals substrate specialization within a complex community of hydrocarbon degraders.</title>
        <authorList>
            <person name="Hu P."/>
            <person name="Dubinsky E.A."/>
            <person name="Probst A.J."/>
            <person name="Wang J."/>
            <person name="Sieber C.M.K."/>
            <person name="Tom L.M."/>
            <person name="Gardinali P."/>
            <person name="Banfield J.F."/>
            <person name="Atlas R.M."/>
            <person name="Andersen G.L."/>
        </authorList>
    </citation>
    <scope>NUCLEOTIDE SEQUENCE [LARGE SCALE GENOMIC DNA]</scope>
</reference>
<name>A0A1Y5HVE0_OLEAN</name>
<evidence type="ECO:0000256" key="2">
    <source>
        <dbReference type="ARBA" id="ARBA00002184"/>
    </source>
</evidence>
<dbReference type="FunFam" id="3.30.830.10:FF:000012">
    <property type="entry name" value="Protease 3"/>
    <property type="match status" value="1"/>
</dbReference>
<evidence type="ECO:0000256" key="13">
    <source>
        <dbReference type="ARBA" id="ARBA00033450"/>
    </source>
</evidence>
<evidence type="ECO:0000256" key="8">
    <source>
        <dbReference type="ARBA" id="ARBA00022801"/>
    </source>
</evidence>
<dbReference type="GO" id="GO:0006508">
    <property type="term" value="P:proteolysis"/>
    <property type="evidence" value="ECO:0007669"/>
    <property type="project" value="UniProtKB-KW"/>
</dbReference>
<keyword evidence="8" id="KW-0378">Hydrolase</keyword>
<evidence type="ECO:0000256" key="1">
    <source>
        <dbReference type="ARBA" id="ARBA00001947"/>
    </source>
</evidence>
<proteinExistence type="inferred from homology"/>
<organism evidence="16 17">
    <name type="scientific">Oleispira antarctica</name>
    <dbReference type="NCBI Taxonomy" id="188908"/>
    <lineage>
        <taxon>Bacteria</taxon>
        <taxon>Pseudomonadati</taxon>
        <taxon>Pseudomonadota</taxon>
        <taxon>Gammaproteobacteria</taxon>
        <taxon>Oceanospirillales</taxon>
        <taxon>Oceanospirillaceae</taxon>
        <taxon>Oleispira</taxon>
    </lineage>
</organism>
<comment type="similarity">
    <text evidence="3">Belongs to the peptidase M16 family.</text>
</comment>
<dbReference type="InterPro" id="IPR050626">
    <property type="entry name" value="Peptidase_M16"/>
</dbReference>
<dbReference type="EC" id="3.4.24.55" evidence="4"/>
<keyword evidence="10" id="KW-0482">Metalloprotease</keyword>
<sequence length="333" mass="37676">MLLSTRYSTFLLLVILAVATAAYRINMYSSENNIIQSPNDQREYRSLVLENGLQVILVSDSEADKAAASLAVNVGSGNDPVGRQGLAHFLEHMLFLGTEPYPDPGEYQDFISKHGGNHNAFTAHDVTNYFFEIENDALADALDRFAPFFISPTFDSEYIEREKNAVNAEYTSKSKDDGRRIYSAEKQAMNPVHPYAQFATGSLKTLENRPDSLIRDELLAFYQQHYSAKKMTLALIGNYDLDTLEQWTKDRFSAIPVGKPVAETTRPSLYQQNQLPLDLQIEPIKELRQLKLTFPMPESLSQYQYKPLQIINHLLGHEGEGSLLALFKQRGWA</sequence>
<dbReference type="Gene3D" id="3.30.830.10">
    <property type="entry name" value="Metalloenzyme, LuxS/M16 peptidase-like"/>
    <property type="match status" value="2"/>
</dbReference>
<keyword evidence="7" id="KW-0479">Metal-binding</keyword>
<protein>
    <recommendedName>
        <fullName evidence="5">Protease 3</fullName>
        <ecNumber evidence="4">3.4.24.55</ecNumber>
    </recommendedName>
    <alternativeName>
        <fullName evidence="13">Pitrilysin</fullName>
    </alternativeName>
    <alternativeName>
        <fullName evidence="12">Protease III</fullName>
    </alternativeName>
    <alternativeName>
        <fullName evidence="11">Protease pi</fullName>
    </alternativeName>
</protein>
<comment type="caution">
    <text evidence="16">The sequence shown here is derived from an EMBL/GenBank/DDBJ whole genome shotgun (WGS) entry which is preliminary data.</text>
</comment>
<evidence type="ECO:0000259" key="15">
    <source>
        <dbReference type="Pfam" id="PF05193"/>
    </source>
</evidence>
<gene>
    <name evidence="16" type="ORF">A9R00_01765</name>
</gene>
<evidence type="ECO:0000256" key="6">
    <source>
        <dbReference type="ARBA" id="ARBA00022670"/>
    </source>
</evidence>
<evidence type="ECO:0000256" key="5">
    <source>
        <dbReference type="ARBA" id="ARBA00017565"/>
    </source>
</evidence>
<evidence type="ECO:0000259" key="14">
    <source>
        <dbReference type="Pfam" id="PF00675"/>
    </source>
</evidence>
<dbReference type="Proteomes" id="UP000227088">
    <property type="component" value="Unassembled WGS sequence"/>
</dbReference>
<dbReference type="Pfam" id="PF05193">
    <property type="entry name" value="Peptidase_M16_C"/>
    <property type="match status" value="1"/>
</dbReference>
<evidence type="ECO:0000256" key="3">
    <source>
        <dbReference type="ARBA" id="ARBA00007261"/>
    </source>
</evidence>
<evidence type="ECO:0000256" key="12">
    <source>
        <dbReference type="ARBA" id="ARBA00031184"/>
    </source>
</evidence>
<dbReference type="PROSITE" id="PS00143">
    <property type="entry name" value="INSULINASE"/>
    <property type="match status" value="1"/>
</dbReference>